<protein>
    <submittedName>
        <fullName evidence="2">ERPA-like protein</fullName>
    </submittedName>
</protein>
<gene>
    <name evidence="2" type="ORF">MAR_000260</name>
</gene>
<dbReference type="PANTHER" id="PTHR43011">
    <property type="entry name" value="IRON-SULFUR CLUSTER ASSEMBLY 2 HOMOLOG, MITOCHONDRIAL"/>
    <property type="match status" value="1"/>
</dbReference>
<organism evidence="2 3">
    <name type="scientific">Mya arenaria</name>
    <name type="common">Soft-shell clam</name>
    <dbReference type="NCBI Taxonomy" id="6604"/>
    <lineage>
        <taxon>Eukaryota</taxon>
        <taxon>Metazoa</taxon>
        <taxon>Spiralia</taxon>
        <taxon>Lophotrochozoa</taxon>
        <taxon>Mollusca</taxon>
        <taxon>Bivalvia</taxon>
        <taxon>Autobranchia</taxon>
        <taxon>Heteroconchia</taxon>
        <taxon>Euheterodonta</taxon>
        <taxon>Imparidentia</taxon>
        <taxon>Neoheterodontei</taxon>
        <taxon>Myida</taxon>
        <taxon>Myoidea</taxon>
        <taxon>Myidae</taxon>
        <taxon>Mya</taxon>
    </lineage>
</organism>
<dbReference type="InterPro" id="IPR035903">
    <property type="entry name" value="HesB-like_dom_sf"/>
</dbReference>
<dbReference type="SUPFAM" id="SSF89360">
    <property type="entry name" value="HesB-like domain"/>
    <property type="match status" value="1"/>
</dbReference>
<dbReference type="PANTHER" id="PTHR43011:SF1">
    <property type="entry name" value="IRON-SULFUR CLUSTER ASSEMBLY 2 HOMOLOG, MITOCHONDRIAL"/>
    <property type="match status" value="1"/>
</dbReference>
<sequence length="140" mass="15289">MKLATVCMLTDHRNFDPFHGELSSDRQIPGYLFSSVAHFILSHRTLTDGLKFKPNAWVCDWLVPAVEDAVAMVTGLRLNKISGEGSYLRIQVDGGGCSGFQYNFELADSIAEDDLAAFRVVDNPLAEQGCSCGASFALKL</sequence>
<reference evidence="2" key="1">
    <citation type="submission" date="2022-11" db="EMBL/GenBank/DDBJ databases">
        <title>Centuries of genome instability and evolution in soft-shell clam transmissible cancer (bioRxiv).</title>
        <authorList>
            <person name="Hart S.F.M."/>
            <person name="Yonemitsu M.A."/>
            <person name="Giersch R.M."/>
            <person name="Beal B.F."/>
            <person name="Arriagada G."/>
            <person name="Davis B.W."/>
            <person name="Ostrander E.A."/>
            <person name="Goff S.P."/>
            <person name="Metzger M.J."/>
        </authorList>
    </citation>
    <scope>NUCLEOTIDE SEQUENCE</scope>
    <source>
        <strain evidence="2">MELC-2E11</strain>
        <tissue evidence="2">Siphon/mantle</tissue>
    </source>
</reference>
<evidence type="ECO:0000256" key="1">
    <source>
        <dbReference type="ARBA" id="ARBA00006718"/>
    </source>
</evidence>
<evidence type="ECO:0000313" key="2">
    <source>
        <dbReference type="EMBL" id="WAR18422.1"/>
    </source>
</evidence>
<evidence type="ECO:0000313" key="3">
    <source>
        <dbReference type="Proteomes" id="UP001164746"/>
    </source>
</evidence>
<proteinExistence type="inferred from homology"/>
<comment type="similarity">
    <text evidence="1">Belongs to the HesB/IscA family.</text>
</comment>
<accession>A0ABY7F9Z7</accession>
<dbReference type="Proteomes" id="UP001164746">
    <property type="component" value="Chromosome 11"/>
</dbReference>
<dbReference type="Gene3D" id="2.60.300.12">
    <property type="entry name" value="HesB-like domain"/>
    <property type="match status" value="1"/>
</dbReference>
<dbReference type="EMBL" id="CP111022">
    <property type="protein sequence ID" value="WAR18422.1"/>
    <property type="molecule type" value="Genomic_DNA"/>
</dbReference>
<keyword evidence="3" id="KW-1185">Reference proteome</keyword>
<name>A0ABY7F9Z7_MYAAR</name>